<reference evidence="1" key="1">
    <citation type="submission" date="2021-08" db="EMBL/GenBank/DDBJ databases">
        <title>The first chromosome-level gecko genome reveals the dynamic sex chromosomes of Neotropical dwarf geckos (Sphaerodactylidae: Sphaerodactylus).</title>
        <authorList>
            <person name="Pinto B.J."/>
            <person name="Keating S.E."/>
            <person name="Gamble T."/>
        </authorList>
    </citation>
    <scope>NUCLEOTIDE SEQUENCE</scope>
    <source>
        <strain evidence="1">TG3544</strain>
    </source>
</reference>
<organism evidence="1 2">
    <name type="scientific">Sphaerodactylus townsendi</name>
    <dbReference type="NCBI Taxonomy" id="933632"/>
    <lineage>
        <taxon>Eukaryota</taxon>
        <taxon>Metazoa</taxon>
        <taxon>Chordata</taxon>
        <taxon>Craniata</taxon>
        <taxon>Vertebrata</taxon>
        <taxon>Euteleostomi</taxon>
        <taxon>Lepidosauria</taxon>
        <taxon>Squamata</taxon>
        <taxon>Bifurcata</taxon>
        <taxon>Gekkota</taxon>
        <taxon>Sphaerodactylidae</taxon>
        <taxon>Sphaerodactylus</taxon>
    </lineage>
</organism>
<sequence>MHITTRRRMDYKPVMRMEIEEFGLSTIHSTTRESLERYLDRHFEETMATEHLQSTGAWPKTSQMALRRRDWDATESPRGGAQAPWPDEEEDWDRLQSRGSAAQSAELLQIQRERAALEKERTELCQKEHNLVAIEAREHAMAADLQQAQPFKRFRAPNPATQMPSTSSEENPCPHRHVDIYYGNSFRLAELLGTLSVLWRARSYSCHLPQEV</sequence>
<proteinExistence type="predicted"/>
<gene>
    <name evidence="1" type="ORF">K3G42_030645</name>
</gene>
<dbReference type="EMBL" id="CM037617">
    <property type="protein sequence ID" value="KAH8005665.1"/>
    <property type="molecule type" value="Genomic_DNA"/>
</dbReference>
<comment type="caution">
    <text evidence="1">The sequence shown here is derived from an EMBL/GenBank/DDBJ whole genome shotgun (WGS) entry which is preliminary data.</text>
</comment>
<accession>A0ACB8FL72</accession>
<keyword evidence="2" id="KW-1185">Reference proteome</keyword>
<name>A0ACB8FL72_9SAUR</name>
<evidence type="ECO:0000313" key="1">
    <source>
        <dbReference type="EMBL" id="KAH8005665.1"/>
    </source>
</evidence>
<dbReference type="Proteomes" id="UP000827872">
    <property type="component" value="Linkage Group LG04"/>
</dbReference>
<evidence type="ECO:0000313" key="2">
    <source>
        <dbReference type="Proteomes" id="UP000827872"/>
    </source>
</evidence>
<protein>
    <submittedName>
        <fullName evidence="1">Uncharacterized protein</fullName>
    </submittedName>
</protein>